<organism evidence="1 2">
    <name type="scientific">Panagrolaimus sp. JU765</name>
    <dbReference type="NCBI Taxonomy" id="591449"/>
    <lineage>
        <taxon>Eukaryota</taxon>
        <taxon>Metazoa</taxon>
        <taxon>Ecdysozoa</taxon>
        <taxon>Nematoda</taxon>
        <taxon>Chromadorea</taxon>
        <taxon>Rhabditida</taxon>
        <taxon>Tylenchina</taxon>
        <taxon>Panagrolaimomorpha</taxon>
        <taxon>Panagrolaimoidea</taxon>
        <taxon>Panagrolaimidae</taxon>
        <taxon>Panagrolaimus</taxon>
    </lineage>
</organism>
<evidence type="ECO:0000313" key="1">
    <source>
        <dbReference type="Proteomes" id="UP000887576"/>
    </source>
</evidence>
<reference evidence="2" key="1">
    <citation type="submission" date="2022-11" db="UniProtKB">
        <authorList>
            <consortium name="WormBaseParasite"/>
        </authorList>
    </citation>
    <scope>IDENTIFICATION</scope>
</reference>
<dbReference type="WBParaSite" id="JU765_v2.g9466.t1">
    <property type="protein sequence ID" value="JU765_v2.g9466.t1"/>
    <property type="gene ID" value="JU765_v2.g9466"/>
</dbReference>
<accession>A0AC34RR99</accession>
<name>A0AC34RR99_9BILA</name>
<evidence type="ECO:0000313" key="2">
    <source>
        <dbReference type="WBParaSite" id="JU765_v2.g9466.t1"/>
    </source>
</evidence>
<protein>
    <submittedName>
        <fullName evidence="2">C-type lectin domain-containing protein</fullName>
    </submittedName>
</protein>
<sequence>MCYRYMAQSNVTQMDAQNICLKQNSNLASVHSEEENAFLNRIFTYGYIGPWYVDGVYFGLRYENYQWKWLDGTKVDYTNWGPDRPLDPVNRTCGYFYPDEEPNWIRKWENYIPTFRLNRFVCEKKPRLVFVAEDL</sequence>
<dbReference type="Proteomes" id="UP000887576">
    <property type="component" value="Unplaced"/>
</dbReference>
<proteinExistence type="predicted"/>